<dbReference type="EMBL" id="JACXXH010000004">
    <property type="protein sequence ID" value="MBD3863481.1"/>
    <property type="molecule type" value="Genomic_DNA"/>
</dbReference>
<sequence length="220" mass="24142">MKNQINLDITTPCNQNYNQFTPTSKGGFCNACTKEVIDFTKMTTEDISVYFNTKNTNNVCGRFKNSQLTTYPSQAKKSKLSFISAIGLACLALLSLTSAKAQDNLSRVKTSKIKINQNQANITVKGTVYDNDGLPLPSANVVLQGTTIGVTTDFDGQFTFPEKLKEGDILVFSYVGYESKKMVIQNPDSMSNVLLNVSLSNDSYIMMGKVAVKSVYSSKK</sequence>
<dbReference type="Gene3D" id="2.60.40.1120">
    <property type="entry name" value="Carboxypeptidase-like, regulatory domain"/>
    <property type="match status" value="1"/>
</dbReference>
<comment type="caution">
    <text evidence="2">The sequence shown here is derived from an EMBL/GenBank/DDBJ whole genome shotgun (WGS) entry which is preliminary data.</text>
</comment>
<dbReference type="SUPFAM" id="SSF49464">
    <property type="entry name" value="Carboxypeptidase regulatory domain-like"/>
    <property type="match status" value="1"/>
</dbReference>
<name>A0ABR8LTI8_9FLAO</name>
<feature type="transmembrane region" description="Helical" evidence="1">
    <location>
        <begin position="80"/>
        <end position="99"/>
    </location>
</feature>
<protein>
    <submittedName>
        <fullName evidence="2">Carboxypeptidase-like regulatory domain-containing protein</fullName>
    </submittedName>
</protein>
<keyword evidence="3" id="KW-1185">Reference proteome</keyword>
<proteinExistence type="predicted"/>
<evidence type="ECO:0000256" key="1">
    <source>
        <dbReference type="SAM" id="Phobius"/>
    </source>
</evidence>
<keyword evidence="1" id="KW-1133">Transmembrane helix</keyword>
<dbReference type="Proteomes" id="UP000627521">
    <property type="component" value="Unassembled WGS sequence"/>
</dbReference>
<keyword evidence="1" id="KW-0472">Membrane</keyword>
<dbReference type="Pfam" id="PF13715">
    <property type="entry name" value="CarbopepD_reg_2"/>
    <property type="match status" value="1"/>
</dbReference>
<keyword evidence="1" id="KW-0812">Transmembrane</keyword>
<accession>A0ABR8LTI8</accession>
<evidence type="ECO:0000313" key="3">
    <source>
        <dbReference type="Proteomes" id="UP000627521"/>
    </source>
</evidence>
<organism evidence="2 3">
    <name type="scientific">Olleya marilimosa</name>
    <dbReference type="NCBI Taxonomy" id="272164"/>
    <lineage>
        <taxon>Bacteria</taxon>
        <taxon>Pseudomonadati</taxon>
        <taxon>Bacteroidota</taxon>
        <taxon>Flavobacteriia</taxon>
        <taxon>Flavobacteriales</taxon>
        <taxon>Flavobacteriaceae</taxon>
    </lineage>
</organism>
<dbReference type="InterPro" id="IPR008969">
    <property type="entry name" value="CarboxyPept-like_regulatory"/>
</dbReference>
<dbReference type="RefSeq" id="WP_191099981.1">
    <property type="nucleotide sequence ID" value="NZ_JACXXF010000005.1"/>
</dbReference>
<gene>
    <name evidence="2" type="ORF">IEG06_08455</name>
</gene>
<evidence type="ECO:0000313" key="2">
    <source>
        <dbReference type="EMBL" id="MBD3863481.1"/>
    </source>
</evidence>
<reference evidence="2 3" key="1">
    <citation type="submission" date="2020-09" db="EMBL/GenBank/DDBJ databases">
        <title>Bacillus nautilus sp. nov., Chryseoglobus crepusculi sp. nov, and Psychrobacter noctis sp. nov., isolated from deep-sea sponges from the equatorial Atlantic.</title>
        <authorList>
            <person name="Stennett H.L."/>
            <person name="Williams S.E."/>
        </authorList>
    </citation>
    <scope>NUCLEOTIDE SEQUENCE [LARGE SCALE GENOMIC DNA]</scope>
    <source>
        <strain evidence="2 3">28M-24</strain>
    </source>
</reference>